<evidence type="ECO:0000256" key="4">
    <source>
        <dbReference type="ARBA" id="ARBA00022692"/>
    </source>
</evidence>
<name>A0A0L6W5B7_9FIRM</name>
<feature type="transmembrane region" description="Helical" evidence="9">
    <location>
        <begin position="6"/>
        <end position="25"/>
    </location>
</feature>
<accession>A0A0L6W5B7</accession>
<comment type="function">
    <text evidence="9">Part of the twin-arginine translocation (Tat) system that transports large folded proteins containing a characteristic twin-arginine motif in their signal peptide across membranes. TatA could form the protein-conducting channel of the Tat system.</text>
</comment>
<proteinExistence type="inferred from homology"/>
<evidence type="ECO:0000256" key="5">
    <source>
        <dbReference type="ARBA" id="ARBA00022927"/>
    </source>
</evidence>
<evidence type="ECO:0000256" key="10">
    <source>
        <dbReference type="SAM" id="MobiDB-lite"/>
    </source>
</evidence>
<dbReference type="NCBIfam" id="NF011430">
    <property type="entry name" value="PRK14861.1"/>
    <property type="match status" value="1"/>
</dbReference>
<evidence type="ECO:0000256" key="2">
    <source>
        <dbReference type="ARBA" id="ARBA00022448"/>
    </source>
</evidence>
<gene>
    <name evidence="9" type="primary">tatA</name>
    <name evidence="11" type="ORF">Tfer_0344</name>
</gene>
<dbReference type="RefSeq" id="WP_052216599.1">
    <property type="nucleotide sequence ID" value="NZ_LGTE01000002.1"/>
</dbReference>
<dbReference type="PANTHER" id="PTHR42982">
    <property type="entry name" value="SEC-INDEPENDENT PROTEIN TRANSLOCASE PROTEIN TATA"/>
    <property type="match status" value="1"/>
</dbReference>
<dbReference type="InterPro" id="IPR003369">
    <property type="entry name" value="TatA/B/E"/>
</dbReference>
<comment type="similarity">
    <text evidence="9">Belongs to the TatA/E family.</text>
</comment>
<keyword evidence="12" id="KW-1185">Reference proteome</keyword>
<dbReference type="Gene3D" id="1.20.5.3310">
    <property type="match status" value="1"/>
</dbReference>
<dbReference type="PANTHER" id="PTHR42982:SF1">
    <property type="entry name" value="SEC-INDEPENDENT PROTEIN TRANSLOCASE PROTEIN TATA"/>
    <property type="match status" value="1"/>
</dbReference>
<keyword evidence="3 9" id="KW-1003">Cell membrane</keyword>
<dbReference type="NCBIfam" id="TIGR01411">
    <property type="entry name" value="tatAE"/>
    <property type="match status" value="1"/>
</dbReference>
<keyword evidence="2 9" id="KW-0813">Transport</keyword>
<dbReference type="GO" id="GO:0033281">
    <property type="term" value="C:TAT protein transport complex"/>
    <property type="evidence" value="ECO:0007669"/>
    <property type="project" value="UniProtKB-UniRule"/>
</dbReference>
<dbReference type="InterPro" id="IPR006312">
    <property type="entry name" value="TatA/E"/>
</dbReference>
<evidence type="ECO:0000313" key="12">
    <source>
        <dbReference type="Proteomes" id="UP000037175"/>
    </source>
</evidence>
<dbReference type="PRINTS" id="PR01506">
    <property type="entry name" value="TATBPROTEIN"/>
</dbReference>
<keyword evidence="6 9" id="KW-1133">Transmembrane helix</keyword>
<evidence type="ECO:0000256" key="3">
    <source>
        <dbReference type="ARBA" id="ARBA00022475"/>
    </source>
</evidence>
<evidence type="ECO:0000313" key="11">
    <source>
        <dbReference type="EMBL" id="KNZ70666.1"/>
    </source>
</evidence>
<dbReference type="Proteomes" id="UP000037175">
    <property type="component" value="Unassembled WGS sequence"/>
</dbReference>
<organism evidence="11 12">
    <name type="scientific">Thermincola ferriacetica</name>
    <dbReference type="NCBI Taxonomy" id="281456"/>
    <lineage>
        <taxon>Bacteria</taxon>
        <taxon>Bacillati</taxon>
        <taxon>Bacillota</taxon>
        <taxon>Clostridia</taxon>
        <taxon>Eubacteriales</taxon>
        <taxon>Thermincolaceae</taxon>
        <taxon>Thermincola</taxon>
    </lineage>
</organism>
<dbReference type="HAMAP" id="MF_00236">
    <property type="entry name" value="TatA_E"/>
    <property type="match status" value="1"/>
</dbReference>
<dbReference type="EMBL" id="LGTE01000002">
    <property type="protein sequence ID" value="KNZ70666.1"/>
    <property type="molecule type" value="Genomic_DNA"/>
</dbReference>
<dbReference type="Pfam" id="PF02416">
    <property type="entry name" value="TatA_B_E"/>
    <property type="match status" value="1"/>
</dbReference>
<dbReference type="GO" id="GO:0043953">
    <property type="term" value="P:protein transport by the Tat complex"/>
    <property type="evidence" value="ECO:0007669"/>
    <property type="project" value="UniProtKB-UniRule"/>
</dbReference>
<evidence type="ECO:0000256" key="7">
    <source>
        <dbReference type="ARBA" id="ARBA00023010"/>
    </source>
</evidence>
<comment type="caution">
    <text evidence="11">The sequence shown here is derived from an EMBL/GenBank/DDBJ whole genome shotgun (WGS) entry which is preliminary data.</text>
</comment>
<reference evidence="12" key="1">
    <citation type="submission" date="2015-07" db="EMBL/GenBank/DDBJ databases">
        <title>Complete Genome of Thermincola ferriacetica strain Z-0001T.</title>
        <authorList>
            <person name="Lusk B."/>
            <person name="Badalamenti J.P."/>
            <person name="Parameswaran P."/>
            <person name="Bond D.R."/>
            <person name="Torres C.I."/>
        </authorList>
    </citation>
    <scope>NUCLEOTIDE SEQUENCE [LARGE SCALE GENOMIC DNA]</scope>
    <source>
        <strain evidence="12">Z-0001</strain>
    </source>
</reference>
<keyword evidence="4 9" id="KW-0812">Transmembrane</keyword>
<comment type="subcellular location">
    <subcellularLocation>
        <location evidence="1 9">Cell membrane</location>
        <topology evidence="1 9">Single-pass membrane protein</topology>
    </subcellularLocation>
</comment>
<evidence type="ECO:0000256" key="6">
    <source>
        <dbReference type="ARBA" id="ARBA00022989"/>
    </source>
</evidence>
<feature type="region of interest" description="Disordered" evidence="10">
    <location>
        <begin position="51"/>
        <end position="70"/>
    </location>
</feature>
<keyword evidence="7 9" id="KW-0811">Translocation</keyword>
<evidence type="ECO:0000256" key="8">
    <source>
        <dbReference type="ARBA" id="ARBA00023136"/>
    </source>
</evidence>
<dbReference type="AlphaFoldDB" id="A0A0L6W5B7"/>
<evidence type="ECO:0000256" key="1">
    <source>
        <dbReference type="ARBA" id="ARBA00004162"/>
    </source>
</evidence>
<keyword evidence="5 9" id="KW-0653">Protein transport</keyword>
<comment type="subunit">
    <text evidence="9">Forms a complex with TatC.</text>
</comment>
<keyword evidence="8 9" id="KW-0472">Membrane</keyword>
<dbReference type="GO" id="GO:0008320">
    <property type="term" value="F:protein transmembrane transporter activity"/>
    <property type="evidence" value="ECO:0007669"/>
    <property type="project" value="UniProtKB-UniRule"/>
</dbReference>
<evidence type="ECO:0000256" key="9">
    <source>
        <dbReference type="HAMAP-Rule" id="MF_00236"/>
    </source>
</evidence>
<protein>
    <recommendedName>
        <fullName evidence="9">Sec-independent protein translocase protein TatA</fullName>
    </recommendedName>
</protein>
<sequence length="70" mass="7440">MTAFGLISVGIPELILVLVIVLIIFGPGKLPKIGKALGEALGGFKKAANAKFDEDEKTKKKEEDSESTSH</sequence>